<sequence>MKGARLEGGGKWMNGPKSIFGGEPDARSSNKDQNKGRTVVKLAQKETFRERMWALMGDGSGSGDGEAPMERPFYVSNQFFYLAVASCGYMWGRGKKTLLTHMAQADNLTSSKAGWPNGKALDYESRDCRFDPCVGQFLVFTLSHCVHDPFFICGGEYGTEIRST</sequence>
<evidence type="ECO:0000313" key="3">
    <source>
        <dbReference type="Proteomes" id="UP001149074"/>
    </source>
</evidence>
<evidence type="ECO:0000256" key="1">
    <source>
        <dbReference type="SAM" id="MobiDB-lite"/>
    </source>
</evidence>
<feature type="region of interest" description="Disordered" evidence="1">
    <location>
        <begin position="1"/>
        <end position="38"/>
    </location>
</feature>
<dbReference type="RefSeq" id="XP_056478064.1">
    <property type="nucleotide sequence ID" value="XM_056615092.1"/>
</dbReference>
<dbReference type="OrthoDB" id="4365621at2759"/>
<name>A0A9W9G0Z5_9EURO</name>
<reference evidence="2" key="2">
    <citation type="journal article" date="2023" name="IMA Fungus">
        <title>Comparative genomic study of the Penicillium genus elucidates a diverse pangenome and 15 lateral gene transfer events.</title>
        <authorList>
            <person name="Petersen C."/>
            <person name="Sorensen T."/>
            <person name="Nielsen M.R."/>
            <person name="Sondergaard T.E."/>
            <person name="Sorensen J.L."/>
            <person name="Fitzpatrick D.A."/>
            <person name="Frisvad J.C."/>
            <person name="Nielsen K.L."/>
        </authorList>
    </citation>
    <scope>NUCLEOTIDE SEQUENCE</scope>
    <source>
        <strain evidence="2">IBT 30761</strain>
    </source>
</reference>
<dbReference type="EMBL" id="JAPQKI010000003">
    <property type="protein sequence ID" value="KAJ5109953.1"/>
    <property type="molecule type" value="Genomic_DNA"/>
</dbReference>
<evidence type="ECO:0000313" key="2">
    <source>
        <dbReference type="EMBL" id="KAJ5109953.1"/>
    </source>
</evidence>
<keyword evidence="3" id="KW-1185">Reference proteome</keyword>
<protein>
    <submittedName>
        <fullName evidence="2">Uncharacterized protein</fullName>
    </submittedName>
</protein>
<gene>
    <name evidence="2" type="ORF">N7532_002598</name>
</gene>
<feature type="compositionally biased region" description="Basic and acidic residues" evidence="1">
    <location>
        <begin position="24"/>
        <end position="35"/>
    </location>
</feature>
<proteinExistence type="predicted"/>
<comment type="caution">
    <text evidence="2">The sequence shown here is derived from an EMBL/GenBank/DDBJ whole genome shotgun (WGS) entry which is preliminary data.</text>
</comment>
<organism evidence="2 3">
    <name type="scientific">Penicillium argentinense</name>
    <dbReference type="NCBI Taxonomy" id="1131581"/>
    <lineage>
        <taxon>Eukaryota</taxon>
        <taxon>Fungi</taxon>
        <taxon>Dikarya</taxon>
        <taxon>Ascomycota</taxon>
        <taxon>Pezizomycotina</taxon>
        <taxon>Eurotiomycetes</taxon>
        <taxon>Eurotiomycetidae</taxon>
        <taxon>Eurotiales</taxon>
        <taxon>Aspergillaceae</taxon>
        <taxon>Penicillium</taxon>
    </lineage>
</organism>
<feature type="compositionally biased region" description="Gly residues" evidence="1">
    <location>
        <begin position="1"/>
        <end position="12"/>
    </location>
</feature>
<dbReference type="Proteomes" id="UP001149074">
    <property type="component" value="Unassembled WGS sequence"/>
</dbReference>
<dbReference type="AlphaFoldDB" id="A0A9W9G0Z5"/>
<dbReference type="GeneID" id="81354071"/>
<reference evidence="2" key="1">
    <citation type="submission" date="2022-11" db="EMBL/GenBank/DDBJ databases">
        <authorList>
            <person name="Petersen C."/>
        </authorList>
    </citation>
    <scope>NUCLEOTIDE SEQUENCE</scope>
    <source>
        <strain evidence="2">IBT 30761</strain>
    </source>
</reference>
<accession>A0A9W9G0Z5</accession>